<keyword evidence="8" id="KW-0130">Cell adhesion</keyword>
<feature type="domain" description="Cadherin" evidence="16">
    <location>
        <begin position="558"/>
        <end position="662"/>
    </location>
</feature>
<organism evidence="17">
    <name type="scientific">Papilio xuthus</name>
    <name type="common">Asian swallowtail butterfly</name>
    <dbReference type="NCBI Taxonomy" id="66420"/>
    <lineage>
        <taxon>Eukaryota</taxon>
        <taxon>Metazoa</taxon>
        <taxon>Ecdysozoa</taxon>
        <taxon>Arthropoda</taxon>
        <taxon>Hexapoda</taxon>
        <taxon>Insecta</taxon>
        <taxon>Pterygota</taxon>
        <taxon>Neoptera</taxon>
        <taxon>Endopterygota</taxon>
        <taxon>Lepidoptera</taxon>
        <taxon>Glossata</taxon>
        <taxon>Ditrysia</taxon>
        <taxon>Papilionoidea</taxon>
        <taxon>Papilionidae</taxon>
        <taxon>Papilioninae</taxon>
        <taxon>Papilio</taxon>
    </lineage>
</organism>
<dbReference type="SMART" id="SM00112">
    <property type="entry name" value="CA"/>
    <property type="match status" value="11"/>
</dbReference>
<dbReference type="SUPFAM" id="SSF49313">
    <property type="entry name" value="Cadherin-like"/>
    <property type="match status" value="11"/>
</dbReference>
<keyword evidence="10" id="KW-0472">Membrane</keyword>
<evidence type="ECO:0000259" key="16">
    <source>
        <dbReference type="PROSITE" id="PS50268"/>
    </source>
</evidence>
<feature type="domain" description="Cadherin" evidence="16">
    <location>
        <begin position="985"/>
        <end position="1089"/>
    </location>
</feature>
<gene>
    <name evidence="17" type="primary">LOC106127433</name>
</gene>
<dbReference type="GO" id="GO:0030855">
    <property type="term" value="P:epithelial cell differentiation"/>
    <property type="evidence" value="ECO:0007669"/>
    <property type="project" value="UniProtKB-ARBA"/>
</dbReference>
<comment type="subcellular location">
    <subcellularLocation>
        <location evidence="1">Cell membrane</location>
        <topology evidence="1">Single-pass type I membrane protein</topology>
    </subcellularLocation>
</comment>
<dbReference type="Proteomes" id="UP000694872">
    <property type="component" value="Unplaced"/>
</dbReference>
<evidence type="ECO:0000256" key="3">
    <source>
        <dbReference type="ARBA" id="ARBA00022536"/>
    </source>
</evidence>
<dbReference type="PROSITE" id="PS50268">
    <property type="entry name" value="CADHERIN_2"/>
    <property type="match status" value="10"/>
</dbReference>
<feature type="domain" description="Cadherin" evidence="16">
    <location>
        <begin position="876"/>
        <end position="984"/>
    </location>
</feature>
<accession>A0AAJ6ZXB1</accession>
<evidence type="ECO:0000256" key="4">
    <source>
        <dbReference type="ARBA" id="ARBA00022692"/>
    </source>
</evidence>
<dbReference type="FunFam" id="2.60.40.60:FF:000192">
    <property type="entry name" value="neural-cadherin isoform X8"/>
    <property type="match status" value="1"/>
</dbReference>
<dbReference type="FunFam" id="2.60.40.60:FF:000209">
    <property type="entry name" value="neural-cadherin isoform X1"/>
    <property type="match status" value="1"/>
</dbReference>
<keyword evidence="3" id="KW-0245">EGF-like domain</keyword>
<dbReference type="KEGG" id="pxu:106127433"/>
<keyword evidence="9" id="KW-1133">Transmembrane helix</keyword>
<dbReference type="GeneID" id="106127433"/>
<dbReference type="Pfam" id="PF00028">
    <property type="entry name" value="Cadherin"/>
    <property type="match status" value="8"/>
</dbReference>
<keyword evidence="5 15" id="KW-0732">Signal</keyword>
<dbReference type="InterPro" id="IPR015919">
    <property type="entry name" value="Cadherin-like_sf"/>
</dbReference>
<dbReference type="FunFam" id="2.60.40.60:FF:000021">
    <property type="entry name" value="FAT atypical cadherin 1"/>
    <property type="match status" value="1"/>
</dbReference>
<dbReference type="FunFam" id="2.60.40.60:FF:000058">
    <property type="entry name" value="FAT atypical cadherin 3"/>
    <property type="match status" value="1"/>
</dbReference>
<evidence type="ECO:0000313" key="17">
    <source>
        <dbReference type="RefSeq" id="XP_013180966.1"/>
    </source>
</evidence>
<feature type="domain" description="Cadherin" evidence="16">
    <location>
        <begin position="452"/>
        <end position="557"/>
    </location>
</feature>
<dbReference type="FunFam" id="2.60.40.60:FF:000199">
    <property type="entry name" value="neural-cadherin isoform X1"/>
    <property type="match status" value="1"/>
</dbReference>
<keyword evidence="12" id="KW-0325">Glycoprotein</keyword>
<proteinExistence type="predicted"/>
<keyword evidence="11" id="KW-1015">Disulfide bond</keyword>
<dbReference type="PANTHER" id="PTHR24026:SF136">
    <property type="entry name" value="PROTOCADHERIN-23"/>
    <property type="match status" value="1"/>
</dbReference>
<keyword evidence="7 13" id="KW-0106">Calcium</keyword>
<evidence type="ECO:0000256" key="11">
    <source>
        <dbReference type="ARBA" id="ARBA00023157"/>
    </source>
</evidence>
<dbReference type="RefSeq" id="XP_013180966.1">
    <property type="nucleotide sequence ID" value="XM_013325512.1"/>
</dbReference>
<sequence>MARFVLASGALLCVLSAAMQTSALTVLPHDVRPGHAVRHFEGNYSRYTLLDPEYASYFTLLDDGLLMTTADLAPLLDQSLNLAILEQTPFSSSAHSVHLLVVDRRKMLSFATNGLHGEIPENAPAGTAVDLPPIKAAAPLNVGPVAYKIIKGNENSLFALREKTKTGIPEVASVISDGDVEIIAMRPLDAEDTKSYDLTLQATDLRGSNKANLAVRIDVTNENDHEPIFEQDIYYFAVNGSLDQNCDNETAHWQRFSNIGKVHAYDADGDRVYYSLKTPSNLAVIVPQTGELILAGEPDGHEAELEVLAHDTGSPPRKSRPAQVFLEFVVHNKKDLPALRRQKRRVTRAVRPTKRIEFTEADGEVEGRAVFTLEKETDRETFKIRDENPWVTVEPSGVVKVKKKWDYEELGPEKTIDFWVTITNAGNGDTDNQRVIIHVKDVNDEPPYFINRPLPMQTVVQLNAAPNTPVFTLQARDPDTDHNIHYFIVRDRTGGRFEVDERSGVVRTRGTDPFQLDMEYVLYVKAEDQSGRVDERRFQSTPEERLSIVGGKRAPQFYLSNYETEIAENQKKDSDIISVKAKSFADREIRYTLKAQGQGAGTFNIGPTSGIVKLAKELDFEDLRQPHVYSLVVTATEDSGGFSTSVELTIRVTDVNDNAPKFELPDYQAHNVDEDIAKGTSILKVKAMDADSGKNAEIEYLVSDDHFAVDNNGIITNNKQLDADNNNAYYEFVVTARDKGEPAKTGTATVRVYTKNKNDEEPKFSQQVYTPNVDENAGPNTLVTTVVASDKDGDNVRFGFVGGGTSSGQFVIEEITGVIRLHNKPISLDRDKYELNVTAMDDGACCVNGDTTIHTSTAVVVVFITDVNDNKPIFKDCPTYFPKVEEGAPNGSPVIKVHATDEDKGVNGQVKYSIVQQPNQKGTKFTVDEETGEVSTNKVFDREGDDGKFVSVTVKATDQGEPSLEGVCSFTVEITDVNDNPPLFDRQKYVENVKQDASIGTNILRVSASDEDADNNGAIVYTLTAPYNPADIDYFEIQPESGWIVLKKPLDRDRYRLRVRASDRGDPPSSADVDVELDVVDRNNKPPIWDMSTYGPVHIKENVTVGTVVTSVKASSGIENNPTVFYRLMPGSTAQTNKFHTFYLQQRSDNGFTWADIKVNHPLDYESIKEYNLTIRVENNGAQQLASETTVYIMLEDVNDEIPLFTEREQETVLEGEPIGTKVTQVNAIDKDGTFPNNQVYYYIVDSPRNEGKDFFEISMQTGEIFTKVVFDREKQGAYALEVEARDGAPSARPNSDNQPNSGKHILL</sequence>
<evidence type="ECO:0000256" key="12">
    <source>
        <dbReference type="ARBA" id="ARBA00023180"/>
    </source>
</evidence>
<dbReference type="GO" id="GO:0005509">
    <property type="term" value="F:calcium ion binding"/>
    <property type="evidence" value="ECO:0007669"/>
    <property type="project" value="UniProtKB-UniRule"/>
</dbReference>
<dbReference type="GO" id="GO:0044331">
    <property type="term" value="P:cell-cell adhesion mediated by cadherin"/>
    <property type="evidence" value="ECO:0007669"/>
    <property type="project" value="UniProtKB-ARBA"/>
</dbReference>
<dbReference type="GO" id="GO:0048468">
    <property type="term" value="P:cell development"/>
    <property type="evidence" value="ECO:0007669"/>
    <property type="project" value="UniProtKB-ARBA"/>
</dbReference>
<evidence type="ECO:0000256" key="7">
    <source>
        <dbReference type="ARBA" id="ARBA00022837"/>
    </source>
</evidence>
<dbReference type="GO" id="GO:0000902">
    <property type="term" value="P:cell morphogenesis"/>
    <property type="evidence" value="ECO:0007669"/>
    <property type="project" value="UniProtKB-ARBA"/>
</dbReference>
<keyword evidence="6" id="KW-0677">Repeat</keyword>
<dbReference type="GO" id="GO:0001736">
    <property type="term" value="P:establishment of planar polarity"/>
    <property type="evidence" value="ECO:0007669"/>
    <property type="project" value="UniProtKB-ARBA"/>
</dbReference>
<evidence type="ECO:0000256" key="9">
    <source>
        <dbReference type="ARBA" id="ARBA00022989"/>
    </source>
</evidence>
<evidence type="ECO:0000256" key="8">
    <source>
        <dbReference type="ARBA" id="ARBA00022889"/>
    </source>
</evidence>
<feature type="domain" description="Cadherin" evidence="16">
    <location>
        <begin position="1091"/>
        <end position="1205"/>
    </location>
</feature>
<dbReference type="InterPro" id="IPR020894">
    <property type="entry name" value="Cadherin_CS"/>
</dbReference>
<dbReference type="Gene3D" id="2.60.40.60">
    <property type="entry name" value="Cadherins"/>
    <property type="match status" value="11"/>
</dbReference>
<keyword evidence="2" id="KW-1003">Cell membrane</keyword>
<evidence type="ECO:0000256" key="2">
    <source>
        <dbReference type="ARBA" id="ARBA00022475"/>
    </source>
</evidence>
<dbReference type="GO" id="GO:0007163">
    <property type="term" value="P:establishment or maintenance of cell polarity"/>
    <property type="evidence" value="ECO:0007669"/>
    <property type="project" value="UniProtKB-ARBA"/>
</dbReference>
<dbReference type="PANTHER" id="PTHR24026">
    <property type="entry name" value="FAT ATYPICAL CADHERIN-RELATED"/>
    <property type="match status" value="1"/>
</dbReference>
<dbReference type="PROSITE" id="PS00232">
    <property type="entry name" value="CADHERIN_1"/>
    <property type="match status" value="2"/>
</dbReference>
<feature type="domain" description="Cadherin" evidence="16">
    <location>
        <begin position="355"/>
        <end position="449"/>
    </location>
</feature>
<protein>
    <submittedName>
        <fullName evidence="17">Neural-cadherin-like</fullName>
    </submittedName>
</protein>
<evidence type="ECO:0000256" key="14">
    <source>
        <dbReference type="SAM" id="MobiDB-lite"/>
    </source>
</evidence>
<feature type="compositionally biased region" description="Polar residues" evidence="14">
    <location>
        <begin position="1293"/>
        <end position="1302"/>
    </location>
</feature>
<dbReference type="FunFam" id="2.60.40.60:FF:000184">
    <property type="entry name" value="neural-cadherin isoform X12"/>
    <property type="match status" value="1"/>
</dbReference>
<feature type="domain" description="Cadherin" evidence="16">
    <location>
        <begin position="765"/>
        <end position="874"/>
    </location>
</feature>
<name>A0AAJ6ZXB1_PAPXU</name>
<dbReference type="GO" id="GO:0007156">
    <property type="term" value="P:homophilic cell adhesion via plasma membrane adhesion molecules"/>
    <property type="evidence" value="ECO:0007669"/>
    <property type="project" value="InterPro"/>
</dbReference>
<evidence type="ECO:0000256" key="6">
    <source>
        <dbReference type="ARBA" id="ARBA00022737"/>
    </source>
</evidence>
<dbReference type="GO" id="GO:0007424">
    <property type="term" value="P:open tracheal system development"/>
    <property type="evidence" value="ECO:0007669"/>
    <property type="project" value="UniProtKB-ARBA"/>
</dbReference>
<reference evidence="17" key="1">
    <citation type="submission" date="2025-08" db="UniProtKB">
        <authorList>
            <consortium name="RefSeq"/>
        </authorList>
    </citation>
    <scope>IDENTIFICATION</scope>
</reference>
<dbReference type="GO" id="GO:0005911">
    <property type="term" value="C:cell-cell junction"/>
    <property type="evidence" value="ECO:0007669"/>
    <property type="project" value="UniProtKB-ARBA"/>
</dbReference>
<dbReference type="CDD" id="cd11304">
    <property type="entry name" value="Cadherin_repeat"/>
    <property type="match status" value="11"/>
</dbReference>
<dbReference type="InterPro" id="IPR002126">
    <property type="entry name" value="Cadherin-like_dom"/>
</dbReference>
<keyword evidence="4" id="KW-0812">Transmembrane</keyword>
<dbReference type="PRINTS" id="PR00205">
    <property type="entry name" value="CADHERIN"/>
</dbReference>
<feature type="signal peptide" evidence="15">
    <location>
        <begin position="1"/>
        <end position="23"/>
    </location>
</feature>
<dbReference type="GO" id="GO:0048513">
    <property type="term" value="P:animal organ development"/>
    <property type="evidence" value="ECO:0007669"/>
    <property type="project" value="UniProtKB-ARBA"/>
</dbReference>
<feature type="chain" id="PRO_5042481507" evidence="15">
    <location>
        <begin position="24"/>
        <end position="1308"/>
    </location>
</feature>
<dbReference type="FunFam" id="2.60.40.60:FF:000013">
    <property type="entry name" value="Cadherin EGF LAG seven-pass G-type receptor"/>
    <property type="match status" value="1"/>
</dbReference>
<dbReference type="FunFam" id="2.60.40.60:FF:000222">
    <property type="entry name" value="neural-cadherin isoform X3"/>
    <property type="match status" value="1"/>
</dbReference>
<feature type="domain" description="Cadherin" evidence="16">
    <location>
        <begin position="118"/>
        <end position="229"/>
    </location>
</feature>
<dbReference type="GO" id="GO:0030425">
    <property type="term" value="C:dendrite"/>
    <property type="evidence" value="ECO:0007669"/>
    <property type="project" value="UniProtKB-ARBA"/>
</dbReference>
<evidence type="ECO:0000256" key="13">
    <source>
        <dbReference type="PROSITE-ProRule" id="PRU00043"/>
    </source>
</evidence>
<feature type="region of interest" description="Disordered" evidence="14">
    <location>
        <begin position="1286"/>
        <end position="1308"/>
    </location>
</feature>
<feature type="domain" description="Cadherin" evidence="16">
    <location>
        <begin position="664"/>
        <end position="764"/>
    </location>
</feature>
<evidence type="ECO:0000256" key="15">
    <source>
        <dbReference type="SAM" id="SignalP"/>
    </source>
</evidence>
<dbReference type="GO" id="GO:0005886">
    <property type="term" value="C:plasma membrane"/>
    <property type="evidence" value="ECO:0007669"/>
    <property type="project" value="UniProtKB-SubCell"/>
</dbReference>
<dbReference type="FunFam" id="2.60.40.60:FF:000274">
    <property type="entry name" value="neural-cadherin isoform X9"/>
    <property type="match status" value="1"/>
</dbReference>
<evidence type="ECO:0000256" key="5">
    <source>
        <dbReference type="ARBA" id="ARBA00022729"/>
    </source>
</evidence>
<evidence type="ECO:0000256" key="1">
    <source>
        <dbReference type="ARBA" id="ARBA00004251"/>
    </source>
</evidence>
<evidence type="ECO:0000256" key="10">
    <source>
        <dbReference type="ARBA" id="ARBA00023136"/>
    </source>
</evidence>
<feature type="domain" description="Cadherin" evidence="16">
    <location>
        <begin position="1205"/>
        <end position="1287"/>
    </location>
</feature>